<dbReference type="AlphaFoldDB" id="A0A9W8A320"/>
<keyword evidence="6" id="KW-1185">Reference proteome</keyword>
<dbReference type="GO" id="GO:0006952">
    <property type="term" value="P:defense response"/>
    <property type="evidence" value="ECO:0007669"/>
    <property type="project" value="UniProtKB-KW"/>
</dbReference>
<evidence type="ECO:0000313" key="6">
    <source>
        <dbReference type="Proteomes" id="UP001150538"/>
    </source>
</evidence>
<evidence type="ECO:0000256" key="1">
    <source>
        <dbReference type="ARBA" id="ARBA00022821"/>
    </source>
</evidence>
<feature type="compositionally biased region" description="Low complexity" evidence="3">
    <location>
        <begin position="34"/>
        <end position="44"/>
    </location>
</feature>
<feature type="compositionally biased region" description="Low complexity" evidence="3">
    <location>
        <begin position="59"/>
        <end position="74"/>
    </location>
</feature>
<dbReference type="CDD" id="cd00325">
    <property type="entry name" value="chitinase_GH19"/>
    <property type="match status" value="1"/>
</dbReference>
<organism evidence="5 6">
    <name type="scientific">Mycoemilia scoparia</name>
    <dbReference type="NCBI Taxonomy" id="417184"/>
    <lineage>
        <taxon>Eukaryota</taxon>
        <taxon>Fungi</taxon>
        <taxon>Fungi incertae sedis</taxon>
        <taxon>Zoopagomycota</taxon>
        <taxon>Kickxellomycotina</taxon>
        <taxon>Kickxellomycetes</taxon>
        <taxon>Kickxellales</taxon>
        <taxon>Kickxellaceae</taxon>
        <taxon>Mycoemilia</taxon>
    </lineage>
</organism>
<keyword evidence="1" id="KW-0611">Plant defense</keyword>
<dbReference type="PANTHER" id="PTHR22595">
    <property type="entry name" value="CHITINASE-RELATED"/>
    <property type="match status" value="1"/>
</dbReference>
<comment type="caution">
    <text evidence="5">The sequence shown here is derived from an EMBL/GenBank/DDBJ whole genome shotgun (WGS) entry which is preliminary data.</text>
</comment>
<dbReference type="InterPro" id="IPR023346">
    <property type="entry name" value="Lysozyme-like_dom_sf"/>
</dbReference>
<reference evidence="5" key="1">
    <citation type="submission" date="2022-07" db="EMBL/GenBank/DDBJ databases">
        <title>Phylogenomic reconstructions and comparative analyses of Kickxellomycotina fungi.</title>
        <authorList>
            <person name="Reynolds N.K."/>
            <person name="Stajich J.E."/>
            <person name="Barry K."/>
            <person name="Grigoriev I.V."/>
            <person name="Crous P."/>
            <person name="Smith M.E."/>
        </authorList>
    </citation>
    <scope>NUCLEOTIDE SEQUENCE</scope>
    <source>
        <strain evidence="5">NBRC 100468</strain>
    </source>
</reference>
<gene>
    <name evidence="5" type="ORF">H4219_002830</name>
</gene>
<dbReference type="GO" id="GO:0006032">
    <property type="term" value="P:chitin catabolic process"/>
    <property type="evidence" value="ECO:0007669"/>
    <property type="project" value="InterPro"/>
</dbReference>
<proteinExistence type="predicted"/>
<accession>A0A9W8A320</accession>
<evidence type="ECO:0000256" key="3">
    <source>
        <dbReference type="SAM" id="MobiDB-lite"/>
    </source>
</evidence>
<dbReference type="GO" id="GO:0004568">
    <property type="term" value="F:chitinase activity"/>
    <property type="evidence" value="ECO:0007669"/>
    <property type="project" value="InterPro"/>
</dbReference>
<dbReference type="InterPro" id="IPR000726">
    <property type="entry name" value="Glyco_hydro_19_cat"/>
</dbReference>
<dbReference type="EMBL" id="JANBPU010000053">
    <property type="protein sequence ID" value="KAJ1918108.1"/>
    <property type="molecule type" value="Genomic_DNA"/>
</dbReference>
<protein>
    <recommendedName>
        <fullName evidence="4">Glycoside hydrolase family 19 catalytic domain-containing protein</fullName>
    </recommendedName>
</protein>
<dbReference type="Gene3D" id="1.10.530.10">
    <property type="match status" value="1"/>
</dbReference>
<keyword evidence="2" id="KW-1015">Disulfide bond</keyword>
<feature type="domain" description="Glycoside hydrolase family 19 catalytic" evidence="4">
    <location>
        <begin position="153"/>
        <end position="229"/>
    </location>
</feature>
<dbReference type="Pfam" id="PF00182">
    <property type="entry name" value="Glyco_hydro_19"/>
    <property type="match status" value="1"/>
</dbReference>
<dbReference type="PANTHER" id="PTHR22595:SF79">
    <property type="entry name" value="CHITINASE 12"/>
    <property type="match status" value="1"/>
</dbReference>
<evidence type="ECO:0000256" key="2">
    <source>
        <dbReference type="ARBA" id="ARBA00023157"/>
    </source>
</evidence>
<sequence length="286" mass="29259">MPLQDGSDGSPTPASTPPGVSDGNAPVTKPAVVGGDNSDGGQSDDSSDDSSAPSNGTPSSGDSSSGGSSDDSSSSGGGDGDGGSSGGDKFGLDCDKFTKAVTDAGYESPASEKCDHFLNNLGKGSISSAREAAMFLSEILWESAGLTATSEIACKDNGCQGSYSTAGDPAGKSYYGRGYIQLTWSANYKMCSQKLYNDDRLYQDPDVVATDDNVSWQVSFCFWAENVHNAAGVQDGKFGAATKAINGALECNGGGAVDKAKKRYEIYKKVLAVFDSGSTPDESGCY</sequence>
<name>A0A9W8A320_9FUNG</name>
<feature type="compositionally biased region" description="Gly residues" evidence="3">
    <location>
        <begin position="75"/>
        <end position="89"/>
    </location>
</feature>
<dbReference type="Proteomes" id="UP001150538">
    <property type="component" value="Unassembled WGS sequence"/>
</dbReference>
<evidence type="ECO:0000259" key="4">
    <source>
        <dbReference type="Pfam" id="PF00182"/>
    </source>
</evidence>
<dbReference type="SUPFAM" id="SSF53955">
    <property type="entry name" value="Lysozyme-like"/>
    <property type="match status" value="1"/>
</dbReference>
<evidence type="ECO:0000313" key="5">
    <source>
        <dbReference type="EMBL" id="KAJ1918108.1"/>
    </source>
</evidence>
<dbReference type="OrthoDB" id="5985073at2759"/>
<feature type="region of interest" description="Disordered" evidence="3">
    <location>
        <begin position="1"/>
        <end position="89"/>
    </location>
</feature>
<dbReference type="GO" id="GO:0016998">
    <property type="term" value="P:cell wall macromolecule catabolic process"/>
    <property type="evidence" value="ECO:0007669"/>
    <property type="project" value="InterPro"/>
</dbReference>